<dbReference type="GeneID" id="110806102"/>
<accession>A0A9R0KDR7</accession>
<dbReference type="InterPro" id="IPR011990">
    <property type="entry name" value="TPR-like_helical_dom_sf"/>
</dbReference>
<dbReference type="PANTHER" id="PTHR47447">
    <property type="entry name" value="OS03G0856100 PROTEIN"/>
    <property type="match status" value="1"/>
</dbReference>
<dbReference type="InterPro" id="IPR002885">
    <property type="entry name" value="PPR_rpt"/>
</dbReference>
<dbReference type="NCBIfam" id="TIGR00756">
    <property type="entry name" value="PPR"/>
    <property type="match status" value="3"/>
</dbReference>
<feature type="repeat" description="PPR" evidence="3">
    <location>
        <begin position="265"/>
        <end position="299"/>
    </location>
</feature>
<dbReference type="GO" id="GO:0003729">
    <property type="term" value="F:mRNA binding"/>
    <property type="evidence" value="ECO:0000318"/>
    <property type="project" value="GO_Central"/>
</dbReference>
<organism evidence="4 5">
    <name type="scientific">Spinacia oleracea</name>
    <name type="common">Spinach</name>
    <dbReference type="NCBI Taxonomy" id="3562"/>
    <lineage>
        <taxon>Eukaryota</taxon>
        <taxon>Viridiplantae</taxon>
        <taxon>Streptophyta</taxon>
        <taxon>Embryophyta</taxon>
        <taxon>Tracheophyta</taxon>
        <taxon>Spermatophyta</taxon>
        <taxon>Magnoliopsida</taxon>
        <taxon>eudicotyledons</taxon>
        <taxon>Gunneridae</taxon>
        <taxon>Pentapetalae</taxon>
        <taxon>Caryophyllales</taxon>
        <taxon>Chenopodiaceae</taxon>
        <taxon>Chenopodioideae</taxon>
        <taxon>Anserineae</taxon>
        <taxon>Spinacia</taxon>
    </lineage>
</organism>
<name>A0A9R0KDR7_SPIOL</name>
<dbReference type="RefSeq" id="XP_021867435.1">
    <property type="nucleotide sequence ID" value="XM_022011743.2"/>
</dbReference>
<gene>
    <name evidence="5" type="primary">LOC110806102</name>
</gene>
<dbReference type="PANTHER" id="PTHR47447:SF17">
    <property type="entry name" value="OS12G0638900 PROTEIN"/>
    <property type="match status" value="1"/>
</dbReference>
<dbReference type="KEGG" id="soe:110806102"/>
<feature type="repeat" description="PPR" evidence="3">
    <location>
        <begin position="335"/>
        <end position="369"/>
    </location>
</feature>
<dbReference type="GO" id="GO:0006397">
    <property type="term" value="P:mRNA processing"/>
    <property type="evidence" value="ECO:0000318"/>
    <property type="project" value="GO_Central"/>
</dbReference>
<dbReference type="PROSITE" id="PS51375">
    <property type="entry name" value="PPR"/>
    <property type="match status" value="4"/>
</dbReference>
<keyword evidence="2" id="KW-0677">Repeat</keyword>
<dbReference type="Proteomes" id="UP000813463">
    <property type="component" value="Chromosome 5"/>
</dbReference>
<reference evidence="4" key="1">
    <citation type="journal article" date="2021" name="Nat. Commun.">
        <title>Genomic analyses provide insights into spinach domestication and the genetic basis of agronomic traits.</title>
        <authorList>
            <person name="Cai X."/>
            <person name="Sun X."/>
            <person name="Xu C."/>
            <person name="Sun H."/>
            <person name="Wang X."/>
            <person name="Ge C."/>
            <person name="Zhang Z."/>
            <person name="Wang Q."/>
            <person name="Fei Z."/>
            <person name="Jiao C."/>
            <person name="Wang Q."/>
        </authorList>
    </citation>
    <scope>NUCLEOTIDE SEQUENCE [LARGE SCALE GENOMIC DNA]</scope>
    <source>
        <strain evidence="4">cv. Varoflay</strain>
    </source>
</reference>
<evidence type="ECO:0000313" key="5">
    <source>
        <dbReference type="RefSeq" id="XP_021867435.1"/>
    </source>
</evidence>
<protein>
    <submittedName>
        <fullName evidence="5">Pentatricopeptide repeat-containing protein At1g11900</fullName>
    </submittedName>
</protein>
<dbReference type="Pfam" id="PF13812">
    <property type="entry name" value="PPR_3"/>
    <property type="match status" value="1"/>
</dbReference>
<proteinExistence type="inferred from homology"/>
<keyword evidence="4" id="KW-1185">Reference proteome</keyword>
<dbReference type="Gene3D" id="1.25.40.10">
    <property type="entry name" value="Tetratricopeptide repeat domain"/>
    <property type="match status" value="2"/>
</dbReference>
<evidence type="ECO:0000313" key="4">
    <source>
        <dbReference type="Proteomes" id="UP000813463"/>
    </source>
</evidence>
<dbReference type="Pfam" id="PF13041">
    <property type="entry name" value="PPR_2"/>
    <property type="match status" value="2"/>
</dbReference>
<feature type="repeat" description="PPR" evidence="3">
    <location>
        <begin position="300"/>
        <end position="334"/>
    </location>
</feature>
<comment type="similarity">
    <text evidence="1">Belongs to the PPR family. P subfamily.</text>
</comment>
<sequence>MLLTSAKLRNRKITGTISLLLFSPSAYSTFNGKSSLQNGGSHLYQTIGFWKKCDDFVSNSRTFGGNRSRIYTASVGNRMWPFFTVLGSCRASFRSIATQSYPDELELTDNLLNHILYAFENTDLSSKEICNDIERLCRSGNVSAIANLLKILHSRNIFLDPDAYNVLLATTSERRDVELSLAIFKDILLSSKGMSSKPYFNLAKAFEITDDHSLLLNFVREISQLTSHCGVLVLNRMIFAFAECRQIEKALMIFEHMKVLQCKPDLVTYNTTVGLLGQAGLVDDMLREFASMKKASIIPDIVTYNTVLNNLQKMGRLDLCLVYMTEMDESGVIPDLRTYTALIESFGRSGNIEEALRLFSVMKAKQVRPSIYIYRSLINYLKKMGKLKAAASLLDEMNCSLPNLVGPKDFKRKNR</sequence>
<evidence type="ECO:0000256" key="1">
    <source>
        <dbReference type="ARBA" id="ARBA00007626"/>
    </source>
</evidence>
<dbReference type="GO" id="GO:0005737">
    <property type="term" value="C:cytoplasm"/>
    <property type="evidence" value="ECO:0000318"/>
    <property type="project" value="GO_Central"/>
</dbReference>
<feature type="repeat" description="PPR" evidence="3">
    <location>
        <begin position="230"/>
        <end position="264"/>
    </location>
</feature>
<reference evidence="5" key="2">
    <citation type="submission" date="2025-08" db="UniProtKB">
        <authorList>
            <consortium name="RefSeq"/>
        </authorList>
    </citation>
    <scope>IDENTIFICATION</scope>
    <source>
        <tissue evidence="5">Leaf</tissue>
    </source>
</reference>
<dbReference type="AlphaFoldDB" id="A0A9R0KDR7"/>
<evidence type="ECO:0000256" key="2">
    <source>
        <dbReference type="ARBA" id="ARBA00022737"/>
    </source>
</evidence>
<evidence type="ECO:0000256" key="3">
    <source>
        <dbReference type="PROSITE-ProRule" id="PRU00708"/>
    </source>
</evidence>
<dbReference type="OrthoDB" id="185373at2759"/>